<dbReference type="PANTHER" id="PTHR35011:SF2">
    <property type="entry name" value="2,3-DIKETO-L-GULONATE TRAP TRANSPORTER SMALL PERMEASE PROTEIN YIAM"/>
    <property type="match status" value="1"/>
</dbReference>
<keyword evidence="6 9" id="KW-1133">Transmembrane helix</keyword>
<dbReference type="InterPro" id="IPR007387">
    <property type="entry name" value="TRAP_DctQ"/>
</dbReference>
<comment type="subunit">
    <text evidence="9">The complex comprises the extracytoplasmic solute receptor protein and the two transmembrane proteins.</text>
</comment>
<comment type="caution">
    <text evidence="11">The sequence shown here is derived from an EMBL/GenBank/DDBJ whole genome shotgun (WGS) entry which is preliminary data.</text>
</comment>
<dbReference type="PANTHER" id="PTHR35011">
    <property type="entry name" value="2,3-DIKETO-L-GULONATE TRAP TRANSPORTER SMALL PERMEASE PROTEIN YIAM"/>
    <property type="match status" value="1"/>
</dbReference>
<keyword evidence="4 9" id="KW-0997">Cell inner membrane</keyword>
<dbReference type="GO" id="GO:0015740">
    <property type="term" value="P:C4-dicarboxylate transport"/>
    <property type="evidence" value="ECO:0007669"/>
    <property type="project" value="TreeGrafter"/>
</dbReference>
<feature type="transmembrane region" description="Helical" evidence="9">
    <location>
        <begin position="36"/>
        <end position="57"/>
    </location>
</feature>
<keyword evidence="7 9" id="KW-0472">Membrane</keyword>
<accession>A0A8I0PYL9</accession>
<evidence type="ECO:0000313" key="11">
    <source>
        <dbReference type="EMBL" id="MBE8614731.1"/>
    </source>
</evidence>
<comment type="similarity">
    <text evidence="8 9">Belongs to the TRAP transporter small permease family.</text>
</comment>
<dbReference type="AlphaFoldDB" id="A0A8I0PYL9"/>
<feature type="domain" description="Tripartite ATP-independent periplasmic transporters DctQ component" evidence="10">
    <location>
        <begin position="48"/>
        <end position="178"/>
    </location>
</feature>
<evidence type="ECO:0000256" key="8">
    <source>
        <dbReference type="ARBA" id="ARBA00038436"/>
    </source>
</evidence>
<feature type="transmembrane region" description="Helical" evidence="9">
    <location>
        <begin position="72"/>
        <end position="89"/>
    </location>
</feature>
<keyword evidence="3" id="KW-1003">Cell membrane</keyword>
<name>A0A8I0PYL9_MORMO</name>
<feature type="transmembrane region" description="Helical" evidence="9">
    <location>
        <begin position="147"/>
        <end position="171"/>
    </location>
</feature>
<feature type="transmembrane region" description="Helical" evidence="9">
    <location>
        <begin position="110"/>
        <end position="135"/>
    </location>
</feature>
<dbReference type="GO" id="GO:0022857">
    <property type="term" value="F:transmembrane transporter activity"/>
    <property type="evidence" value="ECO:0007669"/>
    <property type="project" value="UniProtKB-UniRule"/>
</dbReference>
<dbReference type="InterPro" id="IPR055348">
    <property type="entry name" value="DctQ"/>
</dbReference>
<reference evidence="11" key="1">
    <citation type="submission" date="2017-12" db="EMBL/GenBank/DDBJ databases">
        <title>Genome sequencing and analysis.</title>
        <authorList>
            <person name="Huang Y.-T."/>
        </authorList>
    </citation>
    <scope>NUCLEOTIDE SEQUENCE</scope>
    <source>
        <strain evidence="11">VGH116</strain>
    </source>
</reference>
<evidence type="ECO:0000256" key="1">
    <source>
        <dbReference type="ARBA" id="ARBA00004429"/>
    </source>
</evidence>
<keyword evidence="5 9" id="KW-0812">Transmembrane</keyword>
<dbReference type="EMBL" id="PKLF01000041">
    <property type="protein sequence ID" value="MBE8614731.1"/>
    <property type="molecule type" value="Genomic_DNA"/>
</dbReference>
<evidence type="ECO:0000256" key="3">
    <source>
        <dbReference type="ARBA" id="ARBA00022475"/>
    </source>
</evidence>
<organism evidence="11 12">
    <name type="scientific">Morganella morganii</name>
    <name type="common">Proteus morganii</name>
    <dbReference type="NCBI Taxonomy" id="582"/>
    <lineage>
        <taxon>Bacteria</taxon>
        <taxon>Pseudomonadati</taxon>
        <taxon>Pseudomonadota</taxon>
        <taxon>Gammaproteobacteria</taxon>
        <taxon>Enterobacterales</taxon>
        <taxon>Morganellaceae</taxon>
        <taxon>Morganella</taxon>
    </lineage>
</organism>
<evidence type="ECO:0000256" key="6">
    <source>
        <dbReference type="ARBA" id="ARBA00022989"/>
    </source>
</evidence>
<evidence type="ECO:0000259" key="10">
    <source>
        <dbReference type="Pfam" id="PF04290"/>
    </source>
</evidence>
<proteinExistence type="inferred from homology"/>
<evidence type="ECO:0000256" key="9">
    <source>
        <dbReference type="RuleBase" id="RU369079"/>
    </source>
</evidence>
<comment type="function">
    <text evidence="9">Part of the tripartite ATP-independent periplasmic (TRAP) transport system.</text>
</comment>
<evidence type="ECO:0000256" key="5">
    <source>
        <dbReference type="ARBA" id="ARBA00022692"/>
    </source>
</evidence>
<comment type="subcellular location">
    <subcellularLocation>
        <location evidence="1 9">Cell inner membrane</location>
        <topology evidence="1 9">Multi-pass membrane protein</topology>
    </subcellularLocation>
</comment>
<evidence type="ECO:0000313" key="12">
    <source>
        <dbReference type="Proteomes" id="UP000650477"/>
    </source>
</evidence>
<dbReference type="Proteomes" id="UP000650477">
    <property type="component" value="Unassembled WGS sequence"/>
</dbReference>
<gene>
    <name evidence="11" type="ORF">CYG68_20560</name>
</gene>
<sequence length="186" mass="20989">MEPSEKLPSSNDANTPVVKKDFYTFLTSIKLKIDTIVAYFCIFLVGLMTILVTYQVVTRYLFNDPSAVSEVLSRYLFIWLILIGSAYVFGLREHIAITFMRERMPDKVRICLEILGEFATTVFVLLVLTIGGYIGMSRQMGQLDSALQIPIGVIYAAIPISGVLSVFYCLYNQYGLVRQLSSKQKV</sequence>
<dbReference type="Pfam" id="PF04290">
    <property type="entry name" value="DctQ"/>
    <property type="match status" value="1"/>
</dbReference>
<evidence type="ECO:0000256" key="7">
    <source>
        <dbReference type="ARBA" id="ARBA00023136"/>
    </source>
</evidence>
<dbReference type="GO" id="GO:0005886">
    <property type="term" value="C:plasma membrane"/>
    <property type="evidence" value="ECO:0007669"/>
    <property type="project" value="UniProtKB-SubCell"/>
</dbReference>
<evidence type="ECO:0000256" key="4">
    <source>
        <dbReference type="ARBA" id="ARBA00022519"/>
    </source>
</evidence>
<evidence type="ECO:0000256" key="2">
    <source>
        <dbReference type="ARBA" id="ARBA00022448"/>
    </source>
</evidence>
<dbReference type="RefSeq" id="WP_193830466.1">
    <property type="nucleotide sequence ID" value="NZ_PKLF01000041.1"/>
</dbReference>
<protein>
    <recommendedName>
        <fullName evidence="9">TRAP transporter small permease protein</fullName>
    </recommendedName>
</protein>
<keyword evidence="2 9" id="KW-0813">Transport</keyword>